<evidence type="ECO:0000313" key="3">
    <source>
        <dbReference type="Proteomes" id="UP000178532"/>
    </source>
</evidence>
<accession>A0A1F6DL87</accession>
<dbReference type="STRING" id="1798495.A3C19_01380"/>
<keyword evidence="1" id="KW-0472">Membrane</keyword>
<keyword evidence="1" id="KW-0812">Transmembrane</keyword>
<feature type="transmembrane region" description="Helical" evidence="1">
    <location>
        <begin position="137"/>
        <end position="160"/>
    </location>
</feature>
<gene>
    <name evidence="2" type="ORF">A3C19_01380</name>
</gene>
<protein>
    <submittedName>
        <fullName evidence="2">Uncharacterized protein</fullName>
    </submittedName>
</protein>
<feature type="transmembrane region" description="Helical" evidence="1">
    <location>
        <begin position="35"/>
        <end position="54"/>
    </location>
</feature>
<dbReference type="AlphaFoldDB" id="A0A1F6DL87"/>
<proteinExistence type="predicted"/>
<organism evidence="2 3">
    <name type="scientific">Candidatus Kaiserbacteria bacterium RIFCSPHIGHO2_02_FULL_54_22</name>
    <dbReference type="NCBI Taxonomy" id="1798495"/>
    <lineage>
        <taxon>Bacteria</taxon>
        <taxon>Candidatus Kaiseribacteriota</taxon>
    </lineage>
</organism>
<dbReference type="Proteomes" id="UP000178532">
    <property type="component" value="Unassembled WGS sequence"/>
</dbReference>
<reference evidence="2 3" key="1">
    <citation type="journal article" date="2016" name="Nat. Commun.">
        <title>Thousands of microbial genomes shed light on interconnected biogeochemical processes in an aquifer system.</title>
        <authorList>
            <person name="Anantharaman K."/>
            <person name="Brown C.T."/>
            <person name="Hug L.A."/>
            <person name="Sharon I."/>
            <person name="Castelle C.J."/>
            <person name="Probst A.J."/>
            <person name="Thomas B.C."/>
            <person name="Singh A."/>
            <person name="Wilkins M.J."/>
            <person name="Karaoz U."/>
            <person name="Brodie E.L."/>
            <person name="Williams K.H."/>
            <person name="Hubbard S.S."/>
            <person name="Banfield J.F."/>
        </authorList>
    </citation>
    <scope>NUCLEOTIDE SEQUENCE [LARGE SCALE GENOMIC DNA]</scope>
</reference>
<evidence type="ECO:0000256" key="1">
    <source>
        <dbReference type="SAM" id="Phobius"/>
    </source>
</evidence>
<evidence type="ECO:0000313" key="2">
    <source>
        <dbReference type="EMBL" id="OGG62097.1"/>
    </source>
</evidence>
<dbReference type="EMBL" id="MFLI01000013">
    <property type="protein sequence ID" value="OGG62097.1"/>
    <property type="molecule type" value="Genomic_DNA"/>
</dbReference>
<keyword evidence="1" id="KW-1133">Transmembrane helix</keyword>
<sequence>MEDAVFKPWCVNAVVSVLQFLLGIGMYWWFGSVAIAAATVGFVTFCSLLPIVEGAFPRYCEMMEQIVGAATSATFAIAISALAAHFLLQENSYLGWGFLVSVVVLLVVAFLLLAFAFVLVLIIAGDYKSIDKIQEPPLVFIVCLLPAGIGLLFGAFYFPIRHYRRRVSAV</sequence>
<comment type="caution">
    <text evidence="2">The sequence shown here is derived from an EMBL/GenBank/DDBJ whole genome shotgun (WGS) entry which is preliminary data.</text>
</comment>
<feature type="transmembrane region" description="Helical" evidence="1">
    <location>
        <begin position="66"/>
        <end position="88"/>
    </location>
</feature>
<feature type="transmembrane region" description="Helical" evidence="1">
    <location>
        <begin position="9"/>
        <end position="29"/>
    </location>
</feature>
<feature type="transmembrane region" description="Helical" evidence="1">
    <location>
        <begin position="94"/>
        <end position="125"/>
    </location>
</feature>
<name>A0A1F6DL87_9BACT</name>